<dbReference type="PANTHER" id="PTHR38658:SF1">
    <property type="entry name" value="OXPP CYCLE PROTEIN OPCA-RELATED"/>
    <property type="match status" value="1"/>
</dbReference>
<dbReference type="InterPro" id="IPR004555">
    <property type="entry name" value="G6PDH_assembly_OpcA"/>
</dbReference>
<dbReference type="AlphaFoldDB" id="A0A6J4S6J5"/>
<dbReference type="EMBL" id="CADCVS010000161">
    <property type="protein sequence ID" value="CAA9484057.1"/>
    <property type="molecule type" value="Genomic_DNA"/>
</dbReference>
<dbReference type="PANTHER" id="PTHR38658">
    <property type="entry name" value="OXPP CYCLE PROTEIN OPCA-RELATED"/>
    <property type="match status" value="1"/>
</dbReference>
<feature type="domain" description="Glucose-6-phosphate dehydrogenase assembly protein OpcA N-terminal" evidence="1">
    <location>
        <begin position="65"/>
        <end position="171"/>
    </location>
</feature>
<evidence type="ECO:0000313" key="3">
    <source>
        <dbReference type="EMBL" id="CAA9484057.1"/>
    </source>
</evidence>
<evidence type="ECO:0000259" key="1">
    <source>
        <dbReference type="Pfam" id="PF10128"/>
    </source>
</evidence>
<sequence length="350" mass="37957">MTAPTVTDVWSERDTTPSRCEAAMRELLTRAHSESEAVVPARVLNLVVIVDADFRGEIENRLERVGRYHPSRLIICAVRAGQKTLDARASMAAEAPHGPGALSVAREHIEIEIGPEQLRTLDSIVDPLVVTDLATVVWAPHGHDEGVDALRRLAQVVLVDSQDEPELQVALCRADELAQDLYVVDLAWLRSTPWRERVAAAFDPPAFRAGLTDISAVTVRHREDSAAAGMLFTGWLASRLGWRAARLTYGRGEWRGRLRARRGEVTLRLHACESQTAPGLDGVTVETASGTAVSLDRGPGGLRAGRRKRDGTEQAWTVLGASRGESGILGEGVRQALLRDPTYAPALAAA</sequence>
<accession>A0A6J4S6J5</accession>
<evidence type="ECO:0008006" key="4">
    <source>
        <dbReference type="Google" id="ProtNLM"/>
    </source>
</evidence>
<proteinExistence type="predicted"/>
<protein>
    <recommendedName>
        <fullName evidence="4">OpcA, an allosteric effector of glucose-6-phosphate dehydrogenase, actinobacterial</fullName>
    </recommendedName>
</protein>
<dbReference type="Pfam" id="PF20171">
    <property type="entry name" value="OpcA_G6PD_C"/>
    <property type="match status" value="1"/>
</dbReference>
<evidence type="ECO:0000259" key="2">
    <source>
        <dbReference type="Pfam" id="PF20171"/>
    </source>
</evidence>
<dbReference type="InterPro" id="IPR046802">
    <property type="entry name" value="OpcA_G6PD_C"/>
</dbReference>
<reference evidence="3" key="1">
    <citation type="submission" date="2020-02" db="EMBL/GenBank/DDBJ databases">
        <authorList>
            <person name="Meier V. D."/>
        </authorList>
    </citation>
    <scope>NUCLEOTIDE SEQUENCE</scope>
    <source>
        <strain evidence="3">AVDCRST_MAG30</strain>
    </source>
</reference>
<feature type="domain" description="Glucose-6-phosphate dehydrogenase assembly protein OpcA C-terminal" evidence="2">
    <location>
        <begin position="183"/>
        <end position="347"/>
    </location>
</feature>
<feature type="non-terminal residue" evidence="3">
    <location>
        <position position="350"/>
    </location>
</feature>
<gene>
    <name evidence="3" type="ORF">AVDCRST_MAG30-976</name>
</gene>
<organism evidence="3">
    <name type="scientific">uncultured Solirubrobacteraceae bacterium</name>
    <dbReference type="NCBI Taxonomy" id="1162706"/>
    <lineage>
        <taxon>Bacteria</taxon>
        <taxon>Bacillati</taxon>
        <taxon>Actinomycetota</taxon>
        <taxon>Thermoleophilia</taxon>
        <taxon>Solirubrobacterales</taxon>
        <taxon>Solirubrobacteraceae</taxon>
        <taxon>environmental samples</taxon>
    </lineage>
</organism>
<dbReference type="InterPro" id="IPR046801">
    <property type="entry name" value="OpcA_G6PD_N"/>
</dbReference>
<name>A0A6J4S6J5_9ACTN</name>
<dbReference type="Pfam" id="PF10128">
    <property type="entry name" value="OpcA_G6PD_assem"/>
    <property type="match status" value="1"/>
</dbReference>